<protein>
    <submittedName>
        <fullName evidence="10">Peptidase</fullName>
    </submittedName>
</protein>
<evidence type="ECO:0000256" key="4">
    <source>
        <dbReference type="ARBA" id="ARBA00022801"/>
    </source>
</evidence>
<dbReference type="InterPro" id="IPR000834">
    <property type="entry name" value="Peptidase_M14"/>
</dbReference>
<evidence type="ECO:0000256" key="6">
    <source>
        <dbReference type="ARBA" id="ARBA00023049"/>
    </source>
</evidence>
<dbReference type="SMART" id="SM00631">
    <property type="entry name" value="Zn_pept"/>
    <property type="match status" value="1"/>
</dbReference>
<dbReference type="AlphaFoldDB" id="A0A2G4YPR1"/>
<dbReference type="CDD" id="cd03143">
    <property type="entry name" value="A4_beta-galactosidase_middle_domain"/>
    <property type="match status" value="1"/>
</dbReference>
<dbReference type="Gene3D" id="3.40.50.880">
    <property type="match status" value="1"/>
</dbReference>
<keyword evidence="5" id="KW-0862">Zinc</keyword>
<feature type="chain" id="PRO_5013774413" evidence="8">
    <location>
        <begin position="28"/>
        <end position="905"/>
    </location>
</feature>
<evidence type="ECO:0000259" key="9">
    <source>
        <dbReference type="PROSITE" id="PS52035"/>
    </source>
</evidence>
<dbReference type="SUPFAM" id="SSF53187">
    <property type="entry name" value="Zn-dependent exopeptidases"/>
    <property type="match status" value="1"/>
</dbReference>
<gene>
    <name evidence="10" type="ORF">CRD36_17975</name>
</gene>
<dbReference type="PANTHER" id="PTHR11705">
    <property type="entry name" value="PROTEASE FAMILY M14 CARBOXYPEPTIDASE A,B"/>
    <property type="match status" value="1"/>
</dbReference>
<comment type="caution">
    <text evidence="7">Lacks conserved residue(s) required for the propagation of feature annotation.</text>
</comment>
<evidence type="ECO:0000256" key="3">
    <source>
        <dbReference type="ARBA" id="ARBA00022670"/>
    </source>
</evidence>
<keyword evidence="6" id="KW-0482">Metalloprotease</keyword>
<dbReference type="Proteomes" id="UP000229730">
    <property type="component" value="Unassembled WGS sequence"/>
</dbReference>
<dbReference type="InterPro" id="IPR029062">
    <property type="entry name" value="Class_I_gatase-like"/>
</dbReference>
<dbReference type="InParanoid" id="A0A2G4YPR1"/>
<dbReference type="GO" id="GO:0005615">
    <property type="term" value="C:extracellular space"/>
    <property type="evidence" value="ECO:0007669"/>
    <property type="project" value="TreeGrafter"/>
</dbReference>
<accession>A0A2G4YPR1</accession>
<dbReference type="EMBL" id="PDEM01000033">
    <property type="protein sequence ID" value="PHZ83446.1"/>
    <property type="molecule type" value="Genomic_DNA"/>
</dbReference>
<keyword evidence="8" id="KW-0732">Signal</keyword>
<evidence type="ECO:0000256" key="7">
    <source>
        <dbReference type="PROSITE-ProRule" id="PRU01379"/>
    </source>
</evidence>
<dbReference type="SUPFAM" id="SSF52317">
    <property type="entry name" value="Class I glutamine amidotransferase-like"/>
    <property type="match status" value="1"/>
</dbReference>
<evidence type="ECO:0000256" key="1">
    <source>
        <dbReference type="ARBA" id="ARBA00001947"/>
    </source>
</evidence>
<comment type="cofactor">
    <cofactor evidence="1">
        <name>Zn(2+)</name>
        <dbReference type="ChEBI" id="CHEBI:29105"/>
    </cofactor>
</comment>
<sequence>MMLQKVIRKYLFALVCVAALIIPGAHAQETTESGEVYPLWPGTQYDPAIPTHQQVLGYAPGEKISSHSDMLRYMEALTQAAPDRMQLHEYARSWEDRKLIYVVIANPENLKNLPALERDMQGLSDPRKTDISKADALIKSLPATVWLGYGVHGDEISSTDAAMMTAYHLLAARNSPEVDQILANVVTFIDPMQNPDGRTRFINHYETSRGLLPDSSRLSVEQNQAWPGGRANHYMFDMNRDWFAMTQPETIGRVEQMQRYLPLVVVDLHEMSGNQSYYFAPPAMPLNPHLAPSQGKSMELIGRNNAKWFDTFGFDYFTREVFDAFYPGYGDGWPTYYGGVSMTYEQGSSRGLVFHREDGTDLHYRDTVRHHFVASLSTAEAAAQNRQELLQDFYNYRKSAIREGQTEKVRSYILPGRRDKAATTKLAGLLTRQGVEVLQADKSFKVCGASYPSDSYIINTAQPAKRLIRTLMDEDVSMNPDFLKEQERRRTKDYPAEIYDVTAWSLPLMYNVESIVCDKTVKENFPRATAALFTPATLSDDKATVAYLAPWGQATSARLLTHALRQGLTVKSNDKAFTAQGKRYPAGSLIFEVLHNPEDLPRRLNSIAQLTGAEIHGVNSSWVTDGPNFGSDNVTRMIAPKVAIVWDEPTSPYSAGNTRFVIERQFDYPVTNIRTEQLRSGDLSRYQVLILPTSWGSYQDSLGKGGAENLKAWVKRGGTLIAMGTALRYVSDPDVGLLSTHRENNYQADEIDDVSPAENGRIKGTLLTSAQDLHQATTPAQESPDYVPGVLVKAKTDGDHWLAAGLAPSLNILVGGSDIYSPLRRDAGHNVVYFQGPDDLLASGYLWEENRRQLAYKPFLMVEAQGRGHVIGFTQDPTTRAYLDGLNISLINAIFRGASHSQPLR</sequence>
<evidence type="ECO:0000313" key="10">
    <source>
        <dbReference type="EMBL" id="PHZ83446.1"/>
    </source>
</evidence>
<organism evidence="10 11">
    <name type="scientific">Paremcibacter congregatus</name>
    <dbReference type="NCBI Taxonomy" id="2043170"/>
    <lineage>
        <taxon>Bacteria</taxon>
        <taxon>Pseudomonadati</taxon>
        <taxon>Pseudomonadota</taxon>
        <taxon>Alphaproteobacteria</taxon>
        <taxon>Emcibacterales</taxon>
        <taxon>Emcibacteraceae</taxon>
        <taxon>Paremcibacter</taxon>
    </lineage>
</organism>
<dbReference type="PROSITE" id="PS52035">
    <property type="entry name" value="PEPTIDASE_M14"/>
    <property type="match status" value="1"/>
</dbReference>
<dbReference type="CDD" id="cd06238">
    <property type="entry name" value="M14-like"/>
    <property type="match status" value="1"/>
</dbReference>
<feature type="domain" description="Peptidase M14" evidence="9">
    <location>
        <begin position="63"/>
        <end position="382"/>
    </location>
</feature>
<reference evidence="10 11" key="1">
    <citation type="submission" date="2017-10" db="EMBL/GenBank/DDBJ databases">
        <title>Frigbacter circumglobatus gen. nov. sp. nov., isolated from sediment cultured in situ.</title>
        <authorList>
            <person name="Zhao Z."/>
        </authorList>
    </citation>
    <scope>NUCLEOTIDE SEQUENCE [LARGE SCALE GENOMIC DNA]</scope>
    <source>
        <strain evidence="10 11">ZYL</strain>
    </source>
</reference>
<dbReference type="Pfam" id="PF00246">
    <property type="entry name" value="Peptidase_M14"/>
    <property type="match status" value="1"/>
</dbReference>
<name>A0A2G4YPR1_9PROT</name>
<feature type="signal peptide" evidence="8">
    <location>
        <begin position="1"/>
        <end position="27"/>
    </location>
</feature>
<evidence type="ECO:0000256" key="8">
    <source>
        <dbReference type="SAM" id="SignalP"/>
    </source>
</evidence>
<keyword evidence="11" id="KW-1185">Reference proteome</keyword>
<dbReference type="OrthoDB" id="9767214at2"/>
<dbReference type="PANTHER" id="PTHR11705:SF143">
    <property type="entry name" value="SLL0236 PROTEIN"/>
    <property type="match status" value="1"/>
</dbReference>
<evidence type="ECO:0000256" key="2">
    <source>
        <dbReference type="ARBA" id="ARBA00005988"/>
    </source>
</evidence>
<dbReference type="GO" id="GO:0004181">
    <property type="term" value="F:metallocarboxypeptidase activity"/>
    <property type="evidence" value="ECO:0007669"/>
    <property type="project" value="InterPro"/>
</dbReference>
<dbReference type="GO" id="GO:0006508">
    <property type="term" value="P:proteolysis"/>
    <property type="evidence" value="ECO:0007669"/>
    <property type="project" value="UniProtKB-KW"/>
</dbReference>
<evidence type="ECO:0000313" key="11">
    <source>
        <dbReference type="Proteomes" id="UP000229730"/>
    </source>
</evidence>
<dbReference type="GO" id="GO:0008270">
    <property type="term" value="F:zinc ion binding"/>
    <property type="evidence" value="ECO:0007669"/>
    <property type="project" value="InterPro"/>
</dbReference>
<proteinExistence type="inferred from homology"/>
<keyword evidence="4" id="KW-0378">Hydrolase</keyword>
<dbReference type="Gene3D" id="3.40.630.10">
    <property type="entry name" value="Zn peptidases"/>
    <property type="match status" value="1"/>
</dbReference>
<comment type="similarity">
    <text evidence="2 7">Belongs to the peptidase M14 family.</text>
</comment>
<keyword evidence="3" id="KW-0645">Protease</keyword>
<comment type="caution">
    <text evidence="10">The sequence shown here is derived from an EMBL/GenBank/DDBJ whole genome shotgun (WGS) entry which is preliminary data.</text>
</comment>
<evidence type="ECO:0000256" key="5">
    <source>
        <dbReference type="ARBA" id="ARBA00022833"/>
    </source>
</evidence>